<comment type="caution">
    <text evidence="1">The sequence shown here is derived from an EMBL/GenBank/DDBJ whole genome shotgun (WGS) entry which is preliminary data.</text>
</comment>
<name>A0ACC2CWZ4_DIPCM</name>
<proteinExistence type="predicted"/>
<dbReference type="Proteomes" id="UP001162992">
    <property type="component" value="Chromosome 8"/>
</dbReference>
<protein>
    <submittedName>
        <fullName evidence="1">Uncharacterized protein</fullName>
    </submittedName>
</protein>
<sequence length="384" mass="43316">MELFKQLQALQPSVYQNLHEYGKRYCTGGVFGMYQGASNHEELHALLKSTIMIRRLKREVLSELPQKRRQQVEVFLSLDKDGVKQMRALFVELEDVRRRSCNCNEAEMAEKLKYAEKQLISKIYTESGKVKLPVVQEYLTTILETDCKFLVFAHHQQMLDGIQSLLVKKKVGYIRIDGATPAISRHTLATKFQDDQKIQVALLGIRAAGVGLTLTAASTVIFAEMSWTPGDLVQAEDRAHRIGQESAVNVHYLHAHDTVDDLIWDSVQNKLENLGQVLDGKEDNLNASAAPLQSQALLHRQGTLDTFIFSKRFSNSRSDPFHSQESAFCNIKSMPAKEAEHPSESTEADNDIDEEHLNVPKALTQNYLPESSTENVSAKRSKFS</sequence>
<evidence type="ECO:0000313" key="2">
    <source>
        <dbReference type="Proteomes" id="UP001162992"/>
    </source>
</evidence>
<keyword evidence="2" id="KW-1185">Reference proteome</keyword>
<dbReference type="EMBL" id="CM055099">
    <property type="protein sequence ID" value="KAJ7546517.1"/>
    <property type="molecule type" value="Genomic_DNA"/>
</dbReference>
<gene>
    <name evidence="1" type="ORF">O6H91_08G042500</name>
</gene>
<organism evidence="1 2">
    <name type="scientific">Diphasiastrum complanatum</name>
    <name type="common">Issler's clubmoss</name>
    <name type="synonym">Lycopodium complanatum</name>
    <dbReference type="NCBI Taxonomy" id="34168"/>
    <lineage>
        <taxon>Eukaryota</taxon>
        <taxon>Viridiplantae</taxon>
        <taxon>Streptophyta</taxon>
        <taxon>Embryophyta</taxon>
        <taxon>Tracheophyta</taxon>
        <taxon>Lycopodiopsida</taxon>
        <taxon>Lycopodiales</taxon>
        <taxon>Lycopodiaceae</taxon>
        <taxon>Lycopodioideae</taxon>
        <taxon>Diphasiastrum</taxon>
    </lineage>
</organism>
<accession>A0ACC2CWZ4</accession>
<reference evidence="2" key="1">
    <citation type="journal article" date="2024" name="Proc. Natl. Acad. Sci. U.S.A.">
        <title>Extraordinary preservation of gene collinearity over three hundred million years revealed in homosporous lycophytes.</title>
        <authorList>
            <person name="Li C."/>
            <person name="Wickell D."/>
            <person name="Kuo L.Y."/>
            <person name="Chen X."/>
            <person name="Nie B."/>
            <person name="Liao X."/>
            <person name="Peng D."/>
            <person name="Ji J."/>
            <person name="Jenkins J."/>
            <person name="Williams M."/>
            <person name="Shu S."/>
            <person name="Plott C."/>
            <person name="Barry K."/>
            <person name="Rajasekar S."/>
            <person name="Grimwood J."/>
            <person name="Han X."/>
            <person name="Sun S."/>
            <person name="Hou Z."/>
            <person name="He W."/>
            <person name="Dai G."/>
            <person name="Sun C."/>
            <person name="Schmutz J."/>
            <person name="Leebens-Mack J.H."/>
            <person name="Li F.W."/>
            <person name="Wang L."/>
        </authorList>
    </citation>
    <scope>NUCLEOTIDE SEQUENCE [LARGE SCALE GENOMIC DNA]</scope>
    <source>
        <strain evidence="2">cv. PW_Plant_1</strain>
    </source>
</reference>
<evidence type="ECO:0000313" key="1">
    <source>
        <dbReference type="EMBL" id="KAJ7546517.1"/>
    </source>
</evidence>